<dbReference type="CDD" id="cd08422">
    <property type="entry name" value="PBP2_CrgA_like"/>
    <property type="match status" value="1"/>
</dbReference>
<reference evidence="6 7" key="1">
    <citation type="submission" date="2018-10" db="EMBL/GenBank/DDBJ databases">
        <title>Genomic Encyclopedia of Archaeal and Bacterial Type Strains, Phase II (KMG-II): from individual species to whole genera.</title>
        <authorList>
            <person name="Goeker M."/>
        </authorList>
    </citation>
    <scope>NUCLEOTIDE SEQUENCE [LARGE SCALE GENOMIC DNA]</scope>
    <source>
        <strain evidence="6 7">DSM 25217</strain>
    </source>
</reference>
<evidence type="ECO:0000256" key="1">
    <source>
        <dbReference type="ARBA" id="ARBA00009437"/>
    </source>
</evidence>
<dbReference type="FunFam" id="1.10.10.10:FF:000001">
    <property type="entry name" value="LysR family transcriptional regulator"/>
    <property type="match status" value="1"/>
</dbReference>
<dbReference type="GO" id="GO:0043565">
    <property type="term" value="F:sequence-specific DNA binding"/>
    <property type="evidence" value="ECO:0007669"/>
    <property type="project" value="TreeGrafter"/>
</dbReference>
<evidence type="ECO:0000313" key="7">
    <source>
        <dbReference type="Proteomes" id="UP000271227"/>
    </source>
</evidence>
<feature type="domain" description="HTH lysR-type" evidence="5">
    <location>
        <begin position="6"/>
        <end position="63"/>
    </location>
</feature>
<comment type="similarity">
    <text evidence="1">Belongs to the LysR transcriptional regulatory family.</text>
</comment>
<dbReference type="Pfam" id="PF03466">
    <property type="entry name" value="LysR_substrate"/>
    <property type="match status" value="1"/>
</dbReference>
<dbReference type="Gene3D" id="3.40.190.290">
    <property type="match status" value="1"/>
</dbReference>
<evidence type="ECO:0000256" key="2">
    <source>
        <dbReference type="ARBA" id="ARBA00023015"/>
    </source>
</evidence>
<dbReference type="Gene3D" id="1.10.10.10">
    <property type="entry name" value="Winged helix-like DNA-binding domain superfamily/Winged helix DNA-binding domain"/>
    <property type="match status" value="1"/>
</dbReference>
<dbReference type="SUPFAM" id="SSF46785">
    <property type="entry name" value="Winged helix' DNA-binding domain"/>
    <property type="match status" value="1"/>
</dbReference>
<organism evidence="6 7">
    <name type="scientific">Eilatimonas milleporae</name>
    <dbReference type="NCBI Taxonomy" id="911205"/>
    <lineage>
        <taxon>Bacteria</taxon>
        <taxon>Pseudomonadati</taxon>
        <taxon>Pseudomonadota</taxon>
        <taxon>Alphaproteobacteria</taxon>
        <taxon>Kordiimonadales</taxon>
        <taxon>Kordiimonadaceae</taxon>
        <taxon>Eilatimonas</taxon>
    </lineage>
</organism>
<dbReference type="InterPro" id="IPR036388">
    <property type="entry name" value="WH-like_DNA-bd_sf"/>
</dbReference>
<keyword evidence="2" id="KW-0805">Transcription regulation</keyword>
<proteinExistence type="inferred from homology"/>
<dbReference type="GO" id="GO:0006351">
    <property type="term" value="P:DNA-templated transcription"/>
    <property type="evidence" value="ECO:0007669"/>
    <property type="project" value="TreeGrafter"/>
</dbReference>
<dbReference type="InterPro" id="IPR036390">
    <property type="entry name" value="WH_DNA-bd_sf"/>
</dbReference>
<dbReference type="OrthoDB" id="9812435at2"/>
<keyword evidence="4" id="KW-0804">Transcription</keyword>
<dbReference type="PROSITE" id="PS50931">
    <property type="entry name" value="HTH_LYSR"/>
    <property type="match status" value="1"/>
</dbReference>
<evidence type="ECO:0000259" key="5">
    <source>
        <dbReference type="PROSITE" id="PS50931"/>
    </source>
</evidence>
<dbReference type="PANTHER" id="PTHR30537">
    <property type="entry name" value="HTH-TYPE TRANSCRIPTIONAL REGULATOR"/>
    <property type="match status" value="1"/>
</dbReference>
<evidence type="ECO:0000313" key="6">
    <source>
        <dbReference type="EMBL" id="RMB12694.1"/>
    </source>
</evidence>
<dbReference type="InterPro" id="IPR000847">
    <property type="entry name" value="LysR_HTH_N"/>
</dbReference>
<comment type="caution">
    <text evidence="6">The sequence shown here is derived from an EMBL/GenBank/DDBJ whole genome shotgun (WGS) entry which is preliminary data.</text>
</comment>
<dbReference type="GO" id="GO:0003700">
    <property type="term" value="F:DNA-binding transcription factor activity"/>
    <property type="evidence" value="ECO:0007669"/>
    <property type="project" value="InterPro"/>
</dbReference>
<evidence type="ECO:0000256" key="4">
    <source>
        <dbReference type="ARBA" id="ARBA00023163"/>
    </source>
</evidence>
<keyword evidence="3" id="KW-0238">DNA-binding</keyword>
<sequence>MSKSLDRLTLLATFARIAERGSISAAARDLGLSQASASRQLADLERRLGVQLIQRTTHSLSLTEAGRDCLAEARILTEGWDALVERYADEDSAIQGRLKVVAPVALGQLHLAEAALQFQKAHPGVAIGWILQDGAIRFAETGCDLWVKIGSVPDDSLVVRPLGRVERLIVAAPGLLNGRHVETPADLDDIPCAALEPFEAGSIPLIRKKRAGKKRKQVTVAGQIALTTNNIFAGRKAARLGIGYAVMPRWLVQRDLDSGVLVDVLPDWRAPSLMINAAFLPARRQTRRLKLFLGHMAETIAAISGVEGV</sequence>
<dbReference type="InParanoid" id="A0A3M0CT33"/>
<dbReference type="InterPro" id="IPR058163">
    <property type="entry name" value="LysR-type_TF_proteobact-type"/>
</dbReference>
<dbReference type="SUPFAM" id="SSF53850">
    <property type="entry name" value="Periplasmic binding protein-like II"/>
    <property type="match status" value="1"/>
</dbReference>
<dbReference type="PANTHER" id="PTHR30537:SF35">
    <property type="entry name" value="TRANSCRIPTIONAL REGULATORY PROTEIN"/>
    <property type="match status" value="1"/>
</dbReference>
<name>A0A3M0CT33_9PROT</name>
<accession>A0A3M0CT33</accession>
<dbReference type="EMBL" id="REFR01000002">
    <property type="protein sequence ID" value="RMB12694.1"/>
    <property type="molecule type" value="Genomic_DNA"/>
</dbReference>
<keyword evidence="7" id="KW-1185">Reference proteome</keyword>
<dbReference type="RefSeq" id="WP_121936906.1">
    <property type="nucleotide sequence ID" value="NZ_REFR01000002.1"/>
</dbReference>
<dbReference type="Proteomes" id="UP000271227">
    <property type="component" value="Unassembled WGS sequence"/>
</dbReference>
<dbReference type="InterPro" id="IPR005119">
    <property type="entry name" value="LysR_subst-bd"/>
</dbReference>
<evidence type="ECO:0000256" key="3">
    <source>
        <dbReference type="ARBA" id="ARBA00023125"/>
    </source>
</evidence>
<protein>
    <submittedName>
        <fullName evidence="6">LysR family transcriptional regulator</fullName>
    </submittedName>
</protein>
<gene>
    <name evidence="6" type="ORF">BXY39_0118</name>
</gene>
<dbReference type="AlphaFoldDB" id="A0A3M0CT33"/>
<dbReference type="Pfam" id="PF00126">
    <property type="entry name" value="HTH_1"/>
    <property type="match status" value="1"/>
</dbReference>
<dbReference type="PRINTS" id="PR00039">
    <property type="entry name" value="HTHLYSR"/>
</dbReference>